<comment type="caution">
    <text evidence="3">The sequence shown here is derived from an EMBL/GenBank/DDBJ whole genome shotgun (WGS) entry which is preliminary data.</text>
</comment>
<feature type="chain" id="PRO_5046584010" evidence="2">
    <location>
        <begin position="27"/>
        <end position="317"/>
    </location>
</feature>
<name>A0ABS9D7A4_9ALTE</name>
<dbReference type="RefSeq" id="WP_235311961.1">
    <property type="nucleotide sequence ID" value="NZ_JAKGAS010000004.1"/>
</dbReference>
<evidence type="ECO:0000256" key="2">
    <source>
        <dbReference type="SAM" id="SignalP"/>
    </source>
</evidence>
<proteinExistence type="predicted"/>
<feature type="signal peptide" evidence="2">
    <location>
        <begin position="1"/>
        <end position="26"/>
    </location>
</feature>
<evidence type="ECO:0000256" key="1">
    <source>
        <dbReference type="SAM" id="Coils"/>
    </source>
</evidence>
<keyword evidence="2" id="KW-0732">Signal</keyword>
<protein>
    <submittedName>
        <fullName evidence="3">Uncharacterized protein</fullName>
    </submittedName>
</protein>
<keyword evidence="4" id="KW-1185">Reference proteome</keyword>
<evidence type="ECO:0000313" key="3">
    <source>
        <dbReference type="EMBL" id="MCF2948270.1"/>
    </source>
</evidence>
<evidence type="ECO:0000313" key="4">
    <source>
        <dbReference type="Proteomes" id="UP001521137"/>
    </source>
</evidence>
<reference evidence="3 4" key="1">
    <citation type="submission" date="2022-01" db="EMBL/GenBank/DDBJ databases">
        <title>Paraglaciecola sp. G1-23.</title>
        <authorList>
            <person name="Jin M.S."/>
            <person name="Han D.M."/>
            <person name="Kim H.M."/>
            <person name="Jeon C.O."/>
        </authorList>
    </citation>
    <scope>NUCLEOTIDE SEQUENCE [LARGE SCALE GENOMIC DNA]</scope>
    <source>
        <strain evidence="3 4">G1-23</strain>
    </source>
</reference>
<keyword evidence="1" id="KW-0175">Coiled coil</keyword>
<accession>A0ABS9D7A4</accession>
<organism evidence="3 4">
    <name type="scientific">Paraglaciecola algarum</name>
    <dbReference type="NCBI Taxonomy" id="3050085"/>
    <lineage>
        <taxon>Bacteria</taxon>
        <taxon>Pseudomonadati</taxon>
        <taxon>Pseudomonadota</taxon>
        <taxon>Gammaproteobacteria</taxon>
        <taxon>Alteromonadales</taxon>
        <taxon>Alteromonadaceae</taxon>
        <taxon>Paraglaciecola</taxon>
    </lineage>
</organism>
<feature type="coiled-coil region" evidence="1">
    <location>
        <begin position="151"/>
        <end position="221"/>
    </location>
</feature>
<gene>
    <name evidence="3" type="ORF">L0668_09150</name>
</gene>
<sequence length="317" mass="36349">MNKFVKKACVALAVGCLFIAPLQAKASQGKQDIAEIREEVSIMLNILQATLKQRNDASNIQFRADAATYLAGQGVVFNIDTGRHRGHFFGLDLGGILSQIPNTPAVPKVFHDSENHIEIDINEGEIERMVKSYMGRDDDYVEDSQDRIREIAEQERELAWQKREVERARRDLDFQKRSTDNESRKEITEELAKLDKKVEKLAKKTEELKEYKLEMTSEYKKELAKRQAAKNKIYSQSLALFEEKVGKVLCRYGAGFKSLPENENISFVLSDFMQADDDSTFQTHDKVYVFNQQDVLECVTGKLDQNELLSKTNTYLF</sequence>
<dbReference type="Proteomes" id="UP001521137">
    <property type="component" value="Unassembled WGS sequence"/>
</dbReference>
<dbReference type="EMBL" id="JAKGAS010000004">
    <property type="protein sequence ID" value="MCF2948270.1"/>
    <property type="molecule type" value="Genomic_DNA"/>
</dbReference>